<organism evidence="2 3">
    <name type="scientific">Pseudochelatococcus lubricantis</name>
    <dbReference type="NCBI Taxonomy" id="1538102"/>
    <lineage>
        <taxon>Bacteria</taxon>
        <taxon>Pseudomonadati</taxon>
        <taxon>Pseudomonadota</taxon>
        <taxon>Alphaproteobacteria</taxon>
        <taxon>Hyphomicrobiales</taxon>
        <taxon>Chelatococcaceae</taxon>
        <taxon>Pseudochelatococcus</taxon>
    </lineage>
</organism>
<sequence>MTTNDPIRMSDYQRRQRAAIAPAEAARQFRISAVLALVLIAASAIVAAGTLFGPAHTAHTEPPAGIARVS</sequence>
<dbReference type="RefSeq" id="WP_166954608.1">
    <property type="nucleotide sequence ID" value="NZ_JAASQI010000008.1"/>
</dbReference>
<evidence type="ECO:0000256" key="1">
    <source>
        <dbReference type="SAM" id="Phobius"/>
    </source>
</evidence>
<gene>
    <name evidence="2" type="ORF">FHS82_003220</name>
</gene>
<name>A0ABX0V6F9_9HYPH</name>
<dbReference type="EMBL" id="JAASQI010000008">
    <property type="protein sequence ID" value="NIJ59365.1"/>
    <property type="molecule type" value="Genomic_DNA"/>
</dbReference>
<accession>A0ABX0V6F9</accession>
<evidence type="ECO:0000313" key="3">
    <source>
        <dbReference type="Proteomes" id="UP001429580"/>
    </source>
</evidence>
<dbReference type="Proteomes" id="UP001429580">
    <property type="component" value="Unassembled WGS sequence"/>
</dbReference>
<proteinExistence type="predicted"/>
<feature type="transmembrane region" description="Helical" evidence="1">
    <location>
        <begin position="33"/>
        <end position="53"/>
    </location>
</feature>
<keyword evidence="1" id="KW-1133">Transmembrane helix</keyword>
<reference evidence="2 3" key="1">
    <citation type="submission" date="2020-03" db="EMBL/GenBank/DDBJ databases">
        <title>Genomic Encyclopedia of Type Strains, Phase IV (KMG-IV): sequencing the most valuable type-strain genomes for metagenomic binning, comparative biology and taxonomic classification.</title>
        <authorList>
            <person name="Goeker M."/>
        </authorList>
    </citation>
    <scope>NUCLEOTIDE SEQUENCE [LARGE SCALE GENOMIC DNA]</scope>
    <source>
        <strain evidence="2 3">DSM 103870</strain>
    </source>
</reference>
<keyword evidence="1" id="KW-0472">Membrane</keyword>
<protein>
    <submittedName>
        <fullName evidence="2">Uncharacterized protein</fullName>
    </submittedName>
</protein>
<keyword evidence="1" id="KW-0812">Transmembrane</keyword>
<keyword evidence="3" id="KW-1185">Reference proteome</keyword>
<comment type="caution">
    <text evidence="2">The sequence shown here is derived from an EMBL/GenBank/DDBJ whole genome shotgun (WGS) entry which is preliminary data.</text>
</comment>
<evidence type="ECO:0000313" key="2">
    <source>
        <dbReference type="EMBL" id="NIJ59365.1"/>
    </source>
</evidence>